<dbReference type="GO" id="GO:0009982">
    <property type="term" value="F:pseudouridine synthase activity"/>
    <property type="evidence" value="ECO:0007669"/>
    <property type="project" value="InterPro"/>
</dbReference>
<dbReference type="AlphaFoldDB" id="A0A078B3D4"/>
<keyword evidence="6" id="KW-1185">Reference proteome</keyword>
<evidence type="ECO:0000313" key="5">
    <source>
        <dbReference type="EMBL" id="CDW87747.1"/>
    </source>
</evidence>
<dbReference type="GO" id="GO:0008033">
    <property type="term" value="P:tRNA processing"/>
    <property type="evidence" value="ECO:0007669"/>
    <property type="project" value="UniProtKB-KW"/>
</dbReference>
<dbReference type="InterPro" id="IPR042214">
    <property type="entry name" value="TruD_catalytic"/>
</dbReference>
<dbReference type="GO" id="GO:0001522">
    <property type="term" value="P:pseudouridine synthesis"/>
    <property type="evidence" value="ECO:0007669"/>
    <property type="project" value="InterPro"/>
</dbReference>
<dbReference type="InterPro" id="IPR020103">
    <property type="entry name" value="PsdUridine_synth_cat_dom_sf"/>
</dbReference>
<reference evidence="5 6" key="1">
    <citation type="submission" date="2014-06" db="EMBL/GenBank/DDBJ databases">
        <authorList>
            <person name="Swart Estienne"/>
        </authorList>
    </citation>
    <scope>NUCLEOTIDE SEQUENCE [LARGE SCALE GENOMIC DNA]</scope>
    <source>
        <strain evidence="5 6">130c</strain>
    </source>
</reference>
<dbReference type="GO" id="GO:0005634">
    <property type="term" value="C:nucleus"/>
    <property type="evidence" value="ECO:0007669"/>
    <property type="project" value="TreeGrafter"/>
</dbReference>
<dbReference type="InterPro" id="IPR020119">
    <property type="entry name" value="PsdUridine_synth_TruD_CS"/>
</dbReference>
<dbReference type="EMBL" id="CCKQ01015900">
    <property type="protein sequence ID" value="CDW87747.1"/>
    <property type="molecule type" value="Genomic_DNA"/>
</dbReference>
<keyword evidence="3" id="KW-0413">Isomerase</keyword>
<dbReference type="PROSITE" id="PS01268">
    <property type="entry name" value="UPF0024"/>
    <property type="match status" value="1"/>
</dbReference>
<dbReference type="PROSITE" id="PS50984">
    <property type="entry name" value="TRUD"/>
    <property type="match status" value="1"/>
</dbReference>
<dbReference type="OMA" id="CTSHDSG"/>
<dbReference type="GO" id="GO:0003723">
    <property type="term" value="F:RNA binding"/>
    <property type="evidence" value="ECO:0007669"/>
    <property type="project" value="InterPro"/>
</dbReference>
<dbReference type="PANTHER" id="PTHR13326:SF21">
    <property type="entry name" value="PSEUDOURIDYLATE SYNTHASE PUS7L"/>
    <property type="match status" value="1"/>
</dbReference>
<dbReference type="Proteomes" id="UP000039865">
    <property type="component" value="Unassembled WGS sequence"/>
</dbReference>
<dbReference type="Gene3D" id="3.30.2350.20">
    <property type="entry name" value="TruD, catalytic domain"/>
    <property type="match status" value="1"/>
</dbReference>
<sequence length="651" mass="75559">MESTTQIQADEKNQQMVDFGESEAGIQEFMSAENTQIPCVIKHRFSDFIVNEIDEFGNVVWFTPETDLQKWRKGAPTNADGEVTVSAEEQKQMEIEQEQQELVFPDEKLEKLKILIPESDYIRFIDYLQRIREGSYERTEIFVFENSIEDKAKRSAVHQFFKNEATVFETDTDMSQKDVRLIRVFLKNAFSANKRRKMNIIDRKPQGSVEEWPQYLKVVVQKTNVDTMQAVHYIAKKLKKFGKSFQVAGNKDKRGITTQRITILRGNPEQVIRFQRSKDWDKKIKIGGFERVLKPIRLGQLSGNRFSVALRFIPDNLTDEQIAKRFLNYFGMQRFGTYNVRTHRIGIENLRQDWQKVCELILSQHPDGDEDSKFRKQKILKMVFEEKNIDSALNYLDRRDVIYLQQLFHQRLEKSILCALKKSPNVVGDLVVEPEKSKAIDEADNGDDALIDQVEVDEDEDNRLELPHFDKLDKEENKKNKDQKPKLHGAALLETLLIDVTEENIHKYKITDVVMPLIGHMTRFPENKELIQIMYDLMSKDNITLNDFERSAQLDGSSSNGSYRKIVAHASDLEYDVVKFQNTNEDLLTPNPNAEKDPAPELQADQLTHRALRIKMSLKQSSYATMMIREVTKVSSAFSVQNALSRDKNQA</sequence>
<evidence type="ECO:0000256" key="2">
    <source>
        <dbReference type="ARBA" id="ARBA00022694"/>
    </source>
</evidence>
<evidence type="ECO:0000256" key="3">
    <source>
        <dbReference type="ARBA" id="ARBA00023235"/>
    </source>
</evidence>
<feature type="domain" description="TRUD" evidence="4">
    <location>
        <begin position="325"/>
        <end position="569"/>
    </location>
</feature>
<dbReference type="InterPro" id="IPR011760">
    <property type="entry name" value="PsdUridine_synth_TruD_insert"/>
</dbReference>
<dbReference type="InParanoid" id="A0A078B3D4"/>
<dbReference type="InterPro" id="IPR001656">
    <property type="entry name" value="PsdUridine_synth_TruD"/>
</dbReference>
<evidence type="ECO:0000256" key="1">
    <source>
        <dbReference type="ARBA" id="ARBA00007953"/>
    </source>
</evidence>
<dbReference type="Pfam" id="PF01142">
    <property type="entry name" value="TruD"/>
    <property type="match status" value="2"/>
</dbReference>
<dbReference type="OrthoDB" id="447290at2759"/>
<evidence type="ECO:0000259" key="4">
    <source>
        <dbReference type="PROSITE" id="PS50984"/>
    </source>
</evidence>
<gene>
    <name evidence="5" type="primary">Contig4065.g4346</name>
    <name evidence="5" type="ORF">STYLEM_16859</name>
</gene>
<evidence type="ECO:0000313" key="6">
    <source>
        <dbReference type="Proteomes" id="UP000039865"/>
    </source>
</evidence>
<dbReference type="SUPFAM" id="SSF55120">
    <property type="entry name" value="Pseudouridine synthase"/>
    <property type="match status" value="1"/>
</dbReference>
<comment type="similarity">
    <text evidence="1">Belongs to the pseudouridine synthase TruD family.</text>
</comment>
<protein>
    <submittedName>
        <fullName evidence="5">Trna pseudouridine synthase</fullName>
    </submittedName>
</protein>
<dbReference type="PIRSF" id="PIRSF037016">
    <property type="entry name" value="Pseudouridin_synth_euk_prd"/>
    <property type="match status" value="1"/>
</dbReference>
<proteinExistence type="inferred from homology"/>
<organism evidence="5 6">
    <name type="scientific">Stylonychia lemnae</name>
    <name type="common">Ciliate</name>
    <dbReference type="NCBI Taxonomy" id="5949"/>
    <lineage>
        <taxon>Eukaryota</taxon>
        <taxon>Sar</taxon>
        <taxon>Alveolata</taxon>
        <taxon>Ciliophora</taxon>
        <taxon>Intramacronucleata</taxon>
        <taxon>Spirotrichea</taxon>
        <taxon>Stichotrichia</taxon>
        <taxon>Sporadotrichida</taxon>
        <taxon>Oxytrichidae</taxon>
        <taxon>Stylonychinae</taxon>
        <taxon>Stylonychia</taxon>
    </lineage>
</organism>
<dbReference type="CDD" id="cd02576">
    <property type="entry name" value="PseudoU_synth_ScPUS7"/>
    <property type="match status" value="1"/>
</dbReference>
<dbReference type="PANTHER" id="PTHR13326">
    <property type="entry name" value="TRNA PSEUDOURIDINE SYNTHASE D"/>
    <property type="match status" value="1"/>
</dbReference>
<accession>A0A078B3D4</accession>
<keyword evidence="2" id="KW-0819">tRNA processing</keyword>
<name>A0A078B3D4_STYLE</name>